<keyword evidence="2" id="KW-0812">Transmembrane</keyword>
<dbReference type="PANTHER" id="PTHR36777:SF2">
    <property type="entry name" value="EXPRESSED PROTEIN"/>
    <property type="match status" value="1"/>
</dbReference>
<sequence>MASTGFIYPSLCSSRCCRKIPSRFSQIPSLFLASQSLLRLKNHTLYSSVRIRQLKNPNIRASPVVYAAQSNFFKVIQTVWKVAKDGVEAGTDLVPDAISRPIARICVSFIAATFALFLLKSFLSTAFFALAVMGLSYLAFIALNKGDGPKGGGGGGTSSVDDSLEEARRIMDKYK</sequence>
<accession>A0A5A7NX10</accession>
<dbReference type="Proteomes" id="UP000325081">
    <property type="component" value="Unassembled WGS sequence"/>
</dbReference>
<protein>
    <submittedName>
        <fullName evidence="3">Ubiquinone biosynthesis O-methyltransferase</fullName>
    </submittedName>
</protein>
<feature type="transmembrane region" description="Helical" evidence="2">
    <location>
        <begin position="125"/>
        <end position="143"/>
    </location>
</feature>
<keyword evidence="4" id="KW-1185">Reference proteome</keyword>
<dbReference type="GO" id="GO:0008168">
    <property type="term" value="F:methyltransferase activity"/>
    <property type="evidence" value="ECO:0007669"/>
    <property type="project" value="UniProtKB-KW"/>
</dbReference>
<comment type="caution">
    <text evidence="3">The sequence shown here is derived from an EMBL/GenBank/DDBJ whole genome shotgun (WGS) entry which is preliminary data.</text>
</comment>
<evidence type="ECO:0000256" key="2">
    <source>
        <dbReference type="SAM" id="Phobius"/>
    </source>
</evidence>
<keyword evidence="3" id="KW-0808">Transferase</keyword>
<dbReference type="EMBL" id="BKCP01000001">
    <property type="protein sequence ID" value="GER25004.1"/>
    <property type="molecule type" value="Genomic_DNA"/>
</dbReference>
<organism evidence="3 4">
    <name type="scientific">Striga asiatica</name>
    <name type="common">Asiatic witchweed</name>
    <name type="synonym">Buchnera asiatica</name>
    <dbReference type="NCBI Taxonomy" id="4170"/>
    <lineage>
        <taxon>Eukaryota</taxon>
        <taxon>Viridiplantae</taxon>
        <taxon>Streptophyta</taxon>
        <taxon>Embryophyta</taxon>
        <taxon>Tracheophyta</taxon>
        <taxon>Spermatophyta</taxon>
        <taxon>Magnoliopsida</taxon>
        <taxon>eudicotyledons</taxon>
        <taxon>Gunneridae</taxon>
        <taxon>Pentapetalae</taxon>
        <taxon>asterids</taxon>
        <taxon>lamiids</taxon>
        <taxon>Lamiales</taxon>
        <taxon>Orobanchaceae</taxon>
        <taxon>Buchnereae</taxon>
        <taxon>Striga</taxon>
    </lineage>
</organism>
<dbReference type="PANTHER" id="PTHR36777">
    <property type="entry name" value="EXPRESSED PROTEIN"/>
    <property type="match status" value="1"/>
</dbReference>
<evidence type="ECO:0000256" key="1">
    <source>
        <dbReference type="SAM" id="MobiDB-lite"/>
    </source>
</evidence>
<evidence type="ECO:0000313" key="4">
    <source>
        <dbReference type="Proteomes" id="UP000325081"/>
    </source>
</evidence>
<name>A0A5A7NX10_STRAF</name>
<dbReference type="OrthoDB" id="534175at2759"/>
<keyword evidence="2" id="KW-1133">Transmembrane helix</keyword>
<dbReference type="GO" id="GO:0032259">
    <property type="term" value="P:methylation"/>
    <property type="evidence" value="ECO:0007669"/>
    <property type="project" value="UniProtKB-KW"/>
</dbReference>
<reference evidence="4" key="1">
    <citation type="journal article" date="2019" name="Curr. Biol.">
        <title>Genome Sequence of Striga asiatica Provides Insight into the Evolution of Plant Parasitism.</title>
        <authorList>
            <person name="Yoshida S."/>
            <person name="Kim S."/>
            <person name="Wafula E.K."/>
            <person name="Tanskanen J."/>
            <person name="Kim Y.M."/>
            <person name="Honaas L."/>
            <person name="Yang Z."/>
            <person name="Spallek T."/>
            <person name="Conn C.E."/>
            <person name="Ichihashi Y."/>
            <person name="Cheong K."/>
            <person name="Cui S."/>
            <person name="Der J.P."/>
            <person name="Gundlach H."/>
            <person name="Jiao Y."/>
            <person name="Hori C."/>
            <person name="Ishida J.K."/>
            <person name="Kasahara H."/>
            <person name="Kiba T."/>
            <person name="Kim M.S."/>
            <person name="Koo N."/>
            <person name="Laohavisit A."/>
            <person name="Lee Y.H."/>
            <person name="Lumba S."/>
            <person name="McCourt P."/>
            <person name="Mortimer J.C."/>
            <person name="Mutuku J.M."/>
            <person name="Nomura T."/>
            <person name="Sasaki-Sekimoto Y."/>
            <person name="Seto Y."/>
            <person name="Wang Y."/>
            <person name="Wakatake T."/>
            <person name="Sakakibara H."/>
            <person name="Demura T."/>
            <person name="Yamaguchi S."/>
            <person name="Yoneyama K."/>
            <person name="Manabe R.I."/>
            <person name="Nelson D.C."/>
            <person name="Schulman A.H."/>
            <person name="Timko M.P."/>
            <person name="dePamphilis C.W."/>
            <person name="Choi D."/>
            <person name="Shirasu K."/>
        </authorList>
    </citation>
    <scope>NUCLEOTIDE SEQUENCE [LARGE SCALE GENOMIC DNA]</scope>
    <source>
        <strain evidence="4">cv. UVA1</strain>
    </source>
</reference>
<gene>
    <name evidence="3" type="ORF">STAS_00551</name>
</gene>
<proteinExistence type="predicted"/>
<keyword evidence="2" id="KW-0472">Membrane</keyword>
<keyword evidence="3" id="KW-0830">Ubiquinone</keyword>
<feature type="region of interest" description="Disordered" evidence="1">
    <location>
        <begin position="150"/>
        <end position="175"/>
    </location>
</feature>
<keyword evidence="3" id="KW-0489">Methyltransferase</keyword>
<feature type="compositionally biased region" description="Basic and acidic residues" evidence="1">
    <location>
        <begin position="165"/>
        <end position="175"/>
    </location>
</feature>
<dbReference type="AlphaFoldDB" id="A0A5A7NX10"/>
<evidence type="ECO:0000313" key="3">
    <source>
        <dbReference type="EMBL" id="GER25004.1"/>
    </source>
</evidence>